<gene>
    <name evidence="2" type="ORF">g.21742</name>
</gene>
<feature type="compositionally biased region" description="Polar residues" evidence="1">
    <location>
        <begin position="22"/>
        <end position="35"/>
    </location>
</feature>
<dbReference type="EMBL" id="GGMR01002983">
    <property type="protein sequence ID" value="MBY15602.1"/>
    <property type="molecule type" value="Transcribed_RNA"/>
</dbReference>
<evidence type="ECO:0000313" key="2">
    <source>
        <dbReference type="EMBL" id="MBY15602.1"/>
    </source>
</evidence>
<sequence>MAFLSKTNVDRIKPKINREGTDWNNKSSVLTRNKNQTLNVGTLENRKRRTHVCAVSRLKHEVVEARTYKQPRNETKNVPFVGAVGLERADWAVSFNIGRWKKLH</sequence>
<accession>A0A2S2NFA4</accession>
<name>A0A2S2NFA4_SCHGA</name>
<feature type="region of interest" description="Disordered" evidence="1">
    <location>
        <begin position="15"/>
        <end position="35"/>
    </location>
</feature>
<reference evidence="2" key="1">
    <citation type="submission" date="2018-04" db="EMBL/GenBank/DDBJ databases">
        <title>Transcriptome of Schizaphis graminum biotype I.</title>
        <authorList>
            <person name="Scully E.D."/>
            <person name="Geib S.M."/>
            <person name="Palmer N.A."/>
            <person name="Koch K."/>
            <person name="Bradshaw J."/>
            <person name="Heng-Moss T."/>
            <person name="Sarath G."/>
        </authorList>
    </citation>
    <scope>NUCLEOTIDE SEQUENCE</scope>
</reference>
<proteinExistence type="predicted"/>
<evidence type="ECO:0000256" key="1">
    <source>
        <dbReference type="SAM" id="MobiDB-lite"/>
    </source>
</evidence>
<dbReference type="AlphaFoldDB" id="A0A2S2NFA4"/>
<protein>
    <submittedName>
        <fullName evidence="2">Uncharacterized protein</fullName>
    </submittedName>
</protein>
<organism evidence="2">
    <name type="scientific">Schizaphis graminum</name>
    <name type="common">Green bug aphid</name>
    <dbReference type="NCBI Taxonomy" id="13262"/>
    <lineage>
        <taxon>Eukaryota</taxon>
        <taxon>Metazoa</taxon>
        <taxon>Ecdysozoa</taxon>
        <taxon>Arthropoda</taxon>
        <taxon>Hexapoda</taxon>
        <taxon>Insecta</taxon>
        <taxon>Pterygota</taxon>
        <taxon>Neoptera</taxon>
        <taxon>Paraneoptera</taxon>
        <taxon>Hemiptera</taxon>
        <taxon>Sternorrhyncha</taxon>
        <taxon>Aphidomorpha</taxon>
        <taxon>Aphidoidea</taxon>
        <taxon>Aphididae</taxon>
        <taxon>Aphidini</taxon>
        <taxon>Schizaphis</taxon>
    </lineage>
</organism>